<organism evidence="1">
    <name type="scientific">human gut metagenome</name>
    <dbReference type="NCBI Taxonomy" id="408170"/>
    <lineage>
        <taxon>unclassified sequences</taxon>
        <taxon>metagenomes</taxon>
        <taxon>organismal metagenomes</taxon>
    </lineage>
</organism>
<dbReference type="EMBL" id="AZMM01010415">
    <property type="protein sequence ID" value="ETJ35191.1"/>
    <property type="molecule type" value="Genomic_DNA"/>
</dbReference>
<dbReference type="InterPro" id="IPR013785">
    <property type="entry name" value="Aldolase_TIM"/>
</dbReference>
<dbReference type="InterPro" id="IPR000771">
    <property type="entry name" value="FBA_II"/>
</dbReference>
<comment type="caution">
    <text evidence="1">The sequence shown here is derived from an EMBL/GenBank/DDBJ whole genome shotgun (WGS) entry which is preliminary data.</text>
</comment>
<accession>W1XYD1</accession>
<protein>
    <submittedName>
        <fullName evidence="1">Class II aldolase, tagatose bisphosphate family</fullName>
    </submittedName>
</protein>
<name>W1XYD1_9ZZZZ</name>
<dbReference type="Pfam" id="PF01116">
    <property type="entry name" value="F_bP_aldolase"/>
    <property type="match status" value="1"/>
</dbReference>
<dbReference type="GO" id="GO:0016832">
    <property type="term" value="F:aldehyde-lyase activity"/>
    <property type="evidence" value="ECO:0007669"/>
    <property type="project" value="InterPro"/>
</dbReference>
<sequence>DLKIPFADAVKKFFNENSKESDPRKYMTPGKEAMKEIVKHKIEVCGSANIY</sequence>
<dbReference type="SUPFAM" id="SSF51569">
    <property type="entry name" value="Aldolase"/>
    <property type="match status" value="1"/>
</dbReference>
<dbReference type="GO" id="GO:0008270">
    <property type="term" value="F:zinc ion binding"/>
    <property type="evidence" value="ECO:0007669"/>
    <property type="project" value="InterPro"/>
</dbReference>
<reference evidence="1" key="1">
    <citation type="submission" date="2013-12" db="EMBL/GenBank/DDBJ databases">
        <title>A Varibaculum cambriense genome reconstructed from a premature infant gut community with otherwise low bacterial novelty that shifts toward anaerobic metabolism during the third week of life.</title>
        <authorList>
            <person name="Brown C.T."/>
            <person name="Sharon I."/>
            <person name="Thomas B.C."/>
            <person name="Castelle C.J."/>
            <person name="Morowitz M.J."/>
            <person name="Banfield J.F."/>
        </authorList>
    </citation>
    <scope>NUCLEOTIDE SEQUENCE</scope>
</reference>
<dbReference type="GO" id="GO:0005975">
    <property type="term" value="P:carbohydrate metabolic process"/>
    <property type="evidence" value="ECO:0007669"/>
    <property type="project" value="InterPro"/>
</dbReference>
<gene>
    <name evidence="1" type="ORF">Q604_UNBC10415G0001</name>
</gene>
<dbReference type="Gene3D" id="3.20.20.70">
    <property type="entry name" value="Aldolase class I"/>
    <property type="match status" value="1"/>
</dbReference>
<dbReference type="AlphaFoldDB" id="W1XYD1"/>
<evidence type="ECO:0000313" key="1">
    <source>
        <dbReference type="EMBL" id="ETJ35191.1"/>
    </source>
</evidence>
<feature type="non-terminal residue" evidence="1">
    <location>
        <position position="1"/>
    </location>
</feature>
<proteinExistence type="predicted"/>